<keyword evidence="3" id="KW-1185">Reference proteome</keyword>
<keyword evidence="1" id="KW-1133">Transmembrane helix</keyword>
<keyword evidence="1" id="KW-0472">Membrane</keyword>
<protein>
    <submittedName>
        <fullName evidence="2">Uncharacterized protein</fullName>
    </submittedName>
</protein>
<proteinExistence type="predicted"/>
<evidence type="ECO:0000313" key="2">
    <source>
        <dbReference type="EMBL" id="KAG2236129.1"/>
    </source>
</evidence>
<organism evidence="2 3">
    <name type="scientific">Thamnidium elegans</name>
    <dbReference type="NCBI Taxonomy" id="101142"/>
    <lineage>
        <taxon>Eukaryota</taxon>
        <taxon>Fungi</taxon>
        <taxon>Fungi incertae sedis</taxon>
        <taxon>Mucoromycota</taxon>
        <taxon>Mucoromycotina</taxon>
        <taxon>Mucoromycetes</taxon>
        <taxon>Mucorales</taxon>
        <taxon>Mucorineae</taxon>
        <taxon>Mucoraceae</taxon>
        <taxon>Thamnidium</taxon>
    </lineage>
</organism>
<dbReference type="Proteomes" id="UP000613177">
    <property type="component" value="Unassembled WGS sequence"/>
</dbReference>
<sequence length="445" mass="50635">MKKEQREHYGVNQYSRTLLTRCISTFVVLTTLLLLVHISLFYEYGFNKDGRQCHGYLDYPNEITSKDAIELSQFMHSLSQTWQNDKKIYSTFNKGFEESNDKYWTKEIDIKNQYKRNQVIQGIAKEFGLETDRLSDILTIDKIKTNIRNKIAFPPEYLKLKRPKRSQVPQCDMTKLQHHKSISVSFSFLKFKTMRIKLDGLFSDGGKINVRMATTENEQMVKNNIRLNLTLYAQTDDLFNTVSLSRIEDKETSAENIHINSRHTTAACLVYHLDIIFPTNLASYQSFQLEANHANRVSGDLESIVFKSFSVGLGRGAIDLKNIKGNNIIVGTLNGIILGNYLPIEKFGAAAIQGATMIKISPQSANLKSTVVTLDGPVKVIVKEGGRFKAHCWLCVPVIESTLDPKLIHLSLSRRKSVKTGYFNQSKGAQTNLHSRYGEVRLIYS</sequence>
<gene>
    <name evidence="2" type="ORF">INT48_006145</name>
</gene>
<feature type="transmembrane region" description="Helical" evidence="1">
    <location>
        <begin position="21"/>
        <end position="42"/>
    </location>
</feature>
<accession>A0A8H7SSJ0</accession>
<keyword evidence="1" id="KW-0812">Transmembrane</keyword>
<evidence type="ECO:0000313" key="3">
    <source>
        <dbReference type="Proteomes" id="UP000613177"/>
    </source>
</evidence>
<dbReference type="EMBL" id="JAEPRE010000022">
    <property type="protein sequence ID" value="KAG2236129.1"/>
    <property type="molecule type" value="Genomic_DNA"/>
</dbReference>
<reference evidence="2" key="1">
    <citation type="submission" date="2021-01" db="EMBL/GenBank/DDBJ databases">
        <title>Metabolic potential, ecology and presence of endohyphal bacteria is reflected in genomic diversity of Mucoromycotina.</title>
        <authorList>
            <person name="Muszewska A."/>
            <person name="Okrasinska A."/>
            <person name="Steczkiewicz K."/>
            <person name="Drgas O."/>
            <person name="Orlowska M."/>
            <person name="Perlinska-Lenart U."/>
            <person name="Aleksandrzak-Piekarczyk T."/>
            <person name="Szatraj K."/>
            <person name="Zielenkiewicz U."/>
            <person name="Pilsyk S."/>
            <person name="Malc E."/>
            <person name="Mieczkowski P."/>
            <person name="Kruszewska J.S."/>
            <person name="Biernat P."/>
            <person name="Pawlowska J."/>
        </authorList>
    </citation>
    <scope>NUCLEOTIDE SEQUENCE</scope>
    <source>
        <strain evidence="2">WA0000018081</strain>
    </source>
</reference>
<evidence type="ECO:0000256" key="1">
    <source>
        <dbReference type="SAM" id="Phobius"/>
    </source>
</evidence>
<name>A0A8H7SSJ0_9FUNG</name>
<dbReference type="AlphaFoldDB" id="A0A8H7SSJ0"/>
<comment type="caution">
    <text evidence="2">The sequence shown here is derived from an EMBL/GenBank/DDBJ whole genome shotgun (WGS) entry which is preliminary data.</text>
</comment>